<evidence type="ECO:0000313" key="7">
    <source>
        <dbReference type="Proteomes" id="UP000004221"/>
    </source>
</evidence>
<dbReference type="GO" id="GO:0003735">
    <property type="term" value="F:structural constituent of ribosome"/>
    <property type="evidence" value="ECO:0007669"/>
    <property type="project" value="InterPro"/>
</dbReference>
<protein>
    <recommendedName>
        <fullName evidence="4 5">Large ribosomal subunit protein uL29</fullName>
    </recommendedName>
</protein>
<dbReference type="Proteomes" id="UP000004221">
    <property type="component" value="Unassembled WGS sequence"/>
</dbReference>
<dbReference type="CDD" id="cd00427">
    <property type="entry name" value="Ribosomal_L29_HIP"/>
    <property type="match status" value="1"/>
</dbReference>
<evidence type="ECO:0000256" key="5">
    <source>
        <dbReference type="HAMAP-Rule" id="MF_00374"/>
    </source>
</evidence>
<dbReference type="InterPro" id="IPR050063">
    <property type="entry name" value="Ribosomal_protein_uL29"/>
</dbReference>
<dbReference type="EMBL" id="CAGS01000001">
    <property type="protein sequence ID" value="CCF82276.1"/>
    <property type="molecule type" value="Genomic_DNA"/>
</dbReference>
<dbReference type="AlphaFoldDB" id="I4EC64"/>
<dbReference type="OrthoDB" id="9815192at2"/>
<dbReference type="InterPro" id="IPR036049">
    <property type="entry name" value="Ribosomal_uL29_sf"/>
</dbReference>
<dbReference type="PANTHER" id="PTHR10916:SF0">
    <property type="entry name" value="LARGE RIBOSOMAL SUBUNIT PROTEIN UL29C"/>
    <property type="match status" value="1"/>
</dbReference>
<keyword evidence="7" id="KW-1185">Reference proteome</keyword>
<proteinExistence type="inferred from homology"/>
<dbReference type="FunFam" id="1.10.287.310:FF:000001">
    <property type="entry name" value="50S ribosomal protein L29"/>
    <property type="match status" value="1"/>
</dbReference>
<evidence type="ECO:0000256" key="2">
    <source>
        <dbReference type="ARBA" id="ARBA00022980"/>
    </source>
</evidence>
<dbReference type="InterPro" id="IPR001854">
    <property type="entry name" value="Ribosomal_uL29"/>
</dbReference>
<name>I4EC64_9BACT</name>
<evidence type="ECO:0000256" key="4">
    <source>
        <dbReference type="ARBA" id="ARBA00035204"/>
    </source>
</evidence>
<dbReference type="GO" id="GO:0022625">
    <property type="term" value="C:cytosolic large ribosomal subunit"/>
    <property type="evidence" value="ECO:0007669"/>
    <property type="project" value="TreeGrafter"/>
</dbReference>
<dbReference type="RefSeq" id="WP_008474379.1">
    <property type="nucleotide sequence ID" value="NZ_CAGS01000001.1"/>
</dbReference>
<evidence type="ECO:0000256" key="1">
    <source>
        <dbReference type="ARBA" id="ARBA00009254"/>
    </source>
</evidence>
<comment type="caution">
    <text evidence="6">The sequence shown here is derived from an EMBL/GenBank/DDBJ whole genome shotgun (WGS) entry which is preliminary data.</text>
</comment>
<dbReference type="GO" id="GO:0006412">
    <property type="term" value="P:translation"/>
    <property type="evidence" value="ECO:0007669"/>
    <property type="project" value="UniProtKB-UniRule"/>
</dbReference>
<keyword evidence="2 5" id="KW-0689">Ribosomal protein</keyword>
<sequence length="72" mass="8473">MKAAEIREMSDEELVEKIGELRSEWRDLRFDEAIGKQINPMRIRQIKRDIARIKTIQTEREIIASMGEMLVG</sequence>
<dbReference type="PANTHER" id="PTHR10916">
    <property type="entry name" value="60S RIBOSOMAL PROTEIN L35/50S RIBOSOMAL PROTEIN L29"/>
    <property type="match status" value="1"/>
</dbReference>
<evidence type="ECO:0000313" key="6">
    <source>
        <dbReference type="EMBL" id="CCF82276.1"/>
    </source>
</evidence>
<comment type="similarity">
    <text evidence="1 5">Belongs to the universal ribosomal protein uL29 family.</text>
</comment>
<dbReference type="NCBIfam" id="TIGR00012">
    <property type="entry name" value="L29"/>
    <property type="match status" value="1"/>
</dbReference>
<evidence type="ECO:0000256" key="3">
    <source>
        <dbReference type="ARBA" id="ARBA00023274"/>
    </source>
</evidence>
<keyword evidence="3 5" id="KW-0687">Ribonucleoprotein</keyword>
<organism evidence="6 7">
    <name type="scientific">Nitrolancea hollandica Lb</name>
    <dbReference type="NCBI Taxonomy" id="1129897"/>
    <lineage>
        <taxon>Bacteria</taxon>
        <taxon>Pseudomonadati</taxon>
        <taxon>Thermomicrobiota</taxon>
        <taxon>Thermomicrobia</taxon>
        <taxon>Sphaerobacterales</taxon>
        <taxon>Sphaerobacterineae</taxon>
        <taxon>Sphaerobacteraceae</taxon>
        <taxon>Nitrolancea</taxon>
    </lineage>
</organism>
<dbReference type="InterPro" id="IPR018254">
    <property type="entry name" value="Ribosomal_uL29_CS"/>
</dbReference>
<reference evidence="6 7" key="1">
    <citation type="journal article" date="2012" name="ISME J.">
        <title>Nitrification expanded: discovery, physiology and genomics of a nitrite-oxidizing bacterium from the phylum Chloroflexi.</title>
        <authorList>
            <person name="Sorokin D.Y."/>
            <person name="Lucker S."/>
            <person name="Vejmelkova D."/>
            <person name="Kostrikina N.A."/>
            <person name="Kleerebezem R."/>
            <person name="Rijpstra W.I."/>
            <person name="Damste J.S."/>
            <person name="Le Paslier D."/>
            <person name="Muyzer G."/>
            <person name="Wagner M."/>
            <person name="van Loosdrecht M.C."/>
            <person name="Daims H."/>
        </authorList>
    </citation>
    <scope>NUCLEOTIDE SEQUENCE [LARGE SCALE GENOMIC DNA]</scope>
    <source>
        <strain evidence="7">none</strain>
    </source>
</reference>
<accession>I4EC64</accession>
<gene>
    <name evidence="5 6" type="primary">rpmC</name>
    <name evidence="6" type="ORF">NITHO_10011</name>
</gene>
<dbReference type="SUPFAM" id="SSF46561">
    <property type="entry name" value="Ribosomal protein L29 (L29p)"/>
    <property type="match status" value="1"/>
</dbReference>
<dbReference type="HAMAP" id="MF_00374">
    <property type="entry name" value="Ribosomal_uL29"/>
    <property type="match status" value="1"/>
</dbReference>
<dbReference type="Pfam" id="PF00831">
    <property type="entry name" value="Ribosomal_L29"/>
    <property type="match status" value="1"/>
</dbReference>
<dbReference type="Gene3D" id="1.10.287.310">
    <property type="match status" value="1"/>
</dbReference>
<dbReference type="PROSITE" id="PS00579">
    <property type="entry name" value="RIBOSOMAL_L29"/>
    <property type="match status" value="1"/>
</dbReference>